<protein>
    <submittedName>
        <fullName evidence="2">TRAP-type uncharacterized transport system substrate-binding protein</fullName>
    </submittedName>
</protein>
<proteinExistence type="predicted"/>
<evidence type="ECO:0000313" key="3">
    <source>
        <dbReference type="Proteomes" id="UP001519271"/>
    </source>
</evidence>
<sequence>MLSLRKKVLSLGLAMMMTVGMAACGAKTPDPTQAPTVPGAPTTAPKLDLDANVLFATFEVGTSNYNISAEFGKLWEDNGIGTVDVQPISPGGMGAPYLFEGGKADMAFINGAPARWAMETGTLGKAPTDGYLAMVGELSAVSAVNFLTKAFIDKYKVSTIEEAIRQKLPIRIGCSPIGSMDNEVVMILLDFLGVTEADIKSWGGDIVRGGGSDLAAMVKDGKLDYMLDHTSVNSSTMQEVAMSVDVKFLQWEDATIEYFVKEKGFQRVNIAPNSWKGQTEAIVNAGTPDCLFVREDLDEEVVYQMTKILCENRDYLVKVFASLAPFNPATAWESERIGGVKLHPGAERYFKEAGYMK</sequence>
<name>A0ABS4G362_9CLOT</name>
<dbReference type="PROSITE" id="PS51257">
    <property type="entry name" value="PROKAR_LIPOPROTEIN"/>
    <property type="match status" value="1"/>
</dbReference>
<accession>A0ABS4G362</accession>
<dbReference type="EMBL" id="JAGGKC010000010">
    <property type="protein sequence ID" value="MBP1918979.1"/>
    <property type="molecule type" value="Genomic_DNA"/>
</dbReference>
<dbReference type="PANTHER" id="PTHR42941">
    <property type="entry name" value="SLL1037 PROTEIN"/>
    <property type="match status" value="1"/>
</dbReference>
<dbReference type="RefSeq" id="WP_209459199.1">
    <property type="nucleotide sequence ID" value="NZ_JAGGKC010000010.1"/>
</dbReference>
<dbReference type="InterPro" id="IPR011852">
    <property type="entry name" value="TRAP_TAXI"/>
</dbReference>
<gene>
    <name evidence="2" type="ORF">J2Z34_001464</name>
</gene>
<keyword evidence="1" id="KW-0732">Signal</keyword>
<evidence type="ECO:0000313" key="2">
    <source>
        <dbReference type="EMBL" id="MBP1918979.1"/>
    </source>
</evidence>
<feature type="signal peptide" evidence="1">
    <location>
        <begin position="1"/>
        <end position="22"/>
    </location>
</feature>
<feature type="chain" id="PRO_5045050673" evidence="1">
    <location>
        <begin position="23"/>
        <end position="357"/>
    </location>
</feature>
<keyword evidence="3" id="KW-1185">Reference proteome</keyword>
<organism evidence="2 3">
    <name type="scientific">Youngiibacter multivorans</name>
    <dbReference type="NCBI Taxonomy" id="937251"/>
    <lineage>
        <taxon>Bacteria</taxon>
        <taxon>Bacillati</taxon>
        <taxon>Bacillota</taxon>
        <taxon>Clostridia</taxon>
        <taxon>Eubacteriales</taxon>
        <taxon>Clostridiaceae</taxon>
        <taxon>Youngiibacter</taxon>
    </lineage>
</organism>
<dbReference type="PANTHER" id="PTHR42941:SF1">
    <property type="entry name" value="SLL1037 PROTEIN"/>
    <property type="match status" value="1"/>
</dbReference>
<dbReference type="Gene3D" id="3.40.190.10">
    <property type="entry name" value="Periplasmic binding protein-like II"/>
    <property type="match status" value="2"/>
</dbReference>
<reference evidence="2 3" key="1">
    <citation type="submission" date="2021-03" db="EMBL/GenBank/DDBJ databases">
        <title>Genomic Encyclopedia of Type Strains, Phase IV (KMG-IV): sequencing the most valuable type-strain genomes for metagenomic binning, comparative biology and taxonomic classification.</title>
        <authorList>
            <person name="Goeker M."/>
        </authorList>
    </citation>
    <scope>NUCLEOTIDE SEQUENCE [LARGE SCALE GENOMIC DNA]</scope>
    <source>
        <strain evidence="2 3">DSM 6139</strain>
    </source>
</reference>
<dbReference type="SUPFAM" id="SSF53850">
    <property type="entry name" value="Periplasmic binding protein-like II"/>
    <property type="match status" value="1"/>
</dbReference>
<dbReference type="Pfam" id="PF16868">
    <property type="entry name" value="NMT1_3"/>
    <property type="match status" value="1"/>
</dbReference>
<evidence type="ECO:0000256" key="1">
    <source>
        <dbReference type="SAM" id="SignalP"/>
    </source>
</evidence>
<comment type="caution">
    <text evidence="2">The sequence shown here is derived from an EMBL/GenBank/DDBJ whole genome shotgun (WGS) entry which is preliminary data.</text>
</comment>
<dbReference type="Proteomes" id="UP001519271">
    <property type="component" value="Unassembled WGS sequence"/>
</dbReference>